<dbReference type="AlphaFoldDB" id="A0A367JAY4"/>
<keyword evidence="6" id="KW-0564">Palmitate</keyword>
<feature type="transmembrane region" description="Helical" evidence="10">
    <location>
        <begin position="141"/>
        <end position="161"/>
    </location>
</feature>
<dbReference type="Pfam" id="PF01529">
    <property type="entry name" value="DHHC"/>
    <property type="match status" value="1"/>
</dbReference>
<reference evidence="12 13" key="1">
    <citation type="journal article" date="2018" name="G3 (Bethesda)">
        <title>Phylogenetic and Phylogenomic Definition of Rhizopus Species.</title>
        <authorList>
            <person name="Gryganskyi A.P."/>
            <person name="Golan J."/>
            <person name="Dolatabadi S."/>
            <person name="Mondo S."/>
            <person name="Robb S."/>
            <person name="Idnurm A."/>
            <person name="Muszewska A."/>
            <person name="Steczkiewicz K."/>
            <person name="Masonjones S."/>
            <person name="Liao H.L."/>
            <person name="Gajdeczka M.T."/>
            <person name="Anike F."/>
            <person name="Vuek A."/>
            <person name="Anishchenko I.M."/>
            <person name="Voigt K."/>
            <person name="de Hoog G.S."/>
            <person name="Smith M.E."/>
            <person name="Heitman J."/>
            <person name="Vilgalys R."/>
            <person name="Stajich J.E."/>
        </authorList>
    </citation>
    <scope>NUCLEOTIDE SEQUENCE [LARGE SCALE GENOMIC DNA]</scope>
    <source>
        <strain evidence="12 13">LSU 92-RS-03</strain>
    </source>
</reference>
<dbReference type="GO" id="GO:0016020">
    <property type="term" value="C:membrane"/>
    <property type="evidence" value="ECO:0007669"/>
    <property type="project" value="UniProtKB-SubCell"/>
</dbReference>
<evidence type="ECO:0000256" key="8">
    <source>
        <dbReference type="ARBA" id="ARBA00023315"/>
    </source>
</evidence>
<feature type="transmembrane region" description="Helical" evidence="10">
    <location>
        <begin position="12"/>
        <end position="33"/>
    </location>
</feature>
<dbReference type="OrthoDB" id="331948at2759"/>
<evidence type="ECO:0000256" key="6">
    <source>
        <dbReference type="ARBA" id="ARBA00023139"/>
    </source>
</evidence>
<keyword evidence="7" id="KW-0449">Lipoprotein</keyword>
<comment type="domain">
    <text evidence="10">The DHHC domain is required for palmitoyltransferase activity.</text>
</comment>
<gene>
    <name evidence="12" type="primary">PFA4_4</name>
    <name evidence="12" type="ORF">CU098_006951</name>
</gene>
<evidence type="ECO:0000256" key="10">
    <source>
        <dbReference type="RuleBase" id="RU079119"/>
    </source>
</evidence>
<dbReference type="EMBL" id="PJQM01003791">
    <property type="protein sequence ID" value="RCH87097.1"/>
    <property type="molecule type" value="Genomic_DNA"/>
</dbReference>
<evidence type="ECO:0000259" key="11">
    <source>
        <dbReference type="Pfam" id="PF01529"/>
    </source>
</evidence>
<evidence type="ECO:0000256" key="3">
    <source>
        <dbReference type="ARBA" id="ARBA00022692"/>
    </source>
</evidence>
<sequence length="338" mass="38485">MEIITTLKGPLTVVSVALMIAFFAYTSQIFVIWPYLNTIFNLAQMICILAPLNLCVAMTYIHYFLTCFTNPGLVPIRYIPRQQAYIEVKKSTHTPRFCKTCDNYKPPRTHHCSICKRCVLKMDHHCPWVNNCVGYFNYCHFIRFIICVNVSCIYIFVLLCCRLHQIIMNLHESHPLPLEIGFLSVNLICLAVVMITVGILTSYHVYCITTNTTTIEGFEKGRSLTFKGMGRIQNVKKPYDQGLYKNLSAVLGHPMLWLLPRSMRGTGLDFSISLRLSDHEEEDLTEKSFSSTTHLTRPLSAETFCSIHDGAPLKKITSESPDRPTSFSTFVSNTTTLI</sequence>
<organism evidence="12 13">
    <name type="scientific">Rhizopus stolonifer</name>
    <name type="common">Rhizopus nigricans</name>
    <dbReference type="NCBI Taxonomy" id="4846"/>
    <lineage>
        <taxon>Eukaryota</taxon>
        <taxon>Fungi</taxon>
        <taxon>Fungi incertae sedis</taxon>
        <taxon>Mucoromycota</taxon>
        <taxon>Mucoromycotina</taxon>
        <taxon>Mucoromycetes</taxon>
        <taxon>Mucorales</taxon>
        <taxon>Mucorineae</taxon>
        <taxon>Rhizopodaceae</taxon>
        <taxon>Rhizopus</taxon>
    </lineage>
</organism>
<keyword evidence="2 10" id="KW-0808">Transferase</keyword>
<evidence type="ECO:0000256" key="5">
    <source>
        <dbReference type="ARBA" id="ARBA00023136"/>
    </source>
</evidence>
<comment type="catalytic activity">
    <reaction evidence="9 10">
        <text>L-cysteinyl-[protein] + hexadecanoyl-CoA = S-hexadecanoyl-L-cysteinyl-[protein] + CoA</text>
        <dbReference type="Rhea" id="RHEA:36683"/>
        <dbReference type="Rhea" id="RHEA-COMP:10131"/>
        <dbReference type="Rhea" id="RHEA-COMP:11032"/>
        <dbReference type="ChEBI" id="CHEBI:29950"/>
        <dbReference type="ChEBI" id="CHEBI:57287"/>
        <dbReference type="ChEBI" id="CHEBI:57379"/>
        <dbReference type="ChEBI" id="CHEBI:74151"/>
        <dbReference type="EC" id="2.3.1.225"/>
    </reaction>
</comment>
<keyword evidence="13" id="KW-1185">Reference proteome</keyword>
<feature type="domain" description="Palmitoyltransferase DHHC" evidence="11">
    <location>
        <begin position="93"/>
        <end position="219"/>
    </location>
</feature>
<name>A0A367JAY4_RHIST</name>
<dbReference type="STRING" id="4846.A0A367JAY4"/>
<keyword evidence="4 10" id="KW-1133">Transmembrane helix</keyword>
<evidence type="ECO:0000256" key="1">
    <source>
        <dbReference type="ARBA" id="ARBA00004141"/>
    </source>
</evidence>
<comment type="similarity">
    <text evidence="10">Belongs to the DHHC palmitoyltransferase family.</text>
</comment>
<evidence type="ECO:0000313" key="13">
    <source>
        <dbReference type="Proteomes" id="UP000253551"/>
    </source>
</evidence>
<dbReference type="GO" id="GO:0019706">
    <property type="term" value="F:protein-cysteine S-palmitoyltransferase activity"/>
    <property type="evidence" value="ECO:0007669"/>
    <property type="project" value="UniProtKB-EC"/>
</dbReference>
<evidence type="ECO:0000256" key="4">
    <source>
        <dbReference type="ARBA" id="ARBA00022989"/>
    </source>
</evidence>
<feature type="transmembrane region" description="Helical" evidence="10">
    <location>
        <begin position="45"/>
        <end position="65"/>
    </location>
</feature>
<proteinExistence type="inferred from homology"/>
<evidence type="ECO:0000256" key="2">
    <source>
        <dbReference type="ARBA" id="ARBA00022679"/>
    </source>
</evidence>
<comment type="caution">
    <text evidence="12">The sequence shown here is derived from an EMBL/GenBank/DDBJ whole genome shotgun (WGS) entry which is preliminary data.</text>
</comment>
<dbReference type="PROSITE" id="PS50216">
    <property type="entry name" value="DHHC"/>
    <property type="match status" value="1"/>
</dbReference>
<dbReference type="Proteomes" id="UP000253551">
    <property type="component" value="Unassembled WGS sequence"/>
</dbReference>
<dbReference type="EC" id="2.3.1.225" evidence="10"/>
<dbReference type="PANTHER" id="PTHR12246">
    <property type="entry name" value="PALMITOYLTRANSFERASE ZDHHC16"/>
    <property type="match status" value="1"/>
</dbReference>
<evidence type="ECO:0000256" key="9">
    <source>
        <dbReference type="ARBA" id="ARBA00048048"/>
    </source>
</evidence>
<accession>A0A367JAY4</accession>
<evidence type="ECO:0000256" key="7">
    <source>
        <dbReference type="ARBA" id="ARBA00023288"/>
    </source>
</evidence>
<keyword evidence="5 10" id="KW-0472">Membrane</keyword>
<keyword evidence="3 10" id="KW-0812">Transmembrane</keyword>
<dbReference type="InterPro" id="IPR039859">
    <property type="entry name" value="PFA4/ZDH16/20/ERF2-like"/>
</dbReference>
<protein>
    <recommendedName>
        <fullName evidence="10">Palmitoyltransferase</fullName>
        <ecNumber evidence="10">2.3.1.225</ecNumber>
    </recommendedName>
</protein>
<evidence type="ECO:0000313" key="12">
    <source>
        <dbReference type="EMBL" id="RCH87097.1"/>
    </source>
</evidence>
<dbReference type="InterPro" id="IPR001594">
    <property type="entry name" value="Palmitoyltrfase_DHHC"/>
</dbReference>
<keyword evidence="8 10" id="KW-0012">Acyltransferase</keyword>
<feature type="transmembrane region" description="Helical" evidence="10">
    <location>
        <begin position="182"/>
        <end position="206"/>
    </location>
</feature>
<comment type="subcellular location">
    <subcellularLocation>
        <location evidence="1">Membrane</location>
        <topology evidence="1">Multi-pass membrane protein</topology>
    </subcellularLocation>
</comment>